<keyword evidence="2" id="KW-1185">Reference proteome</keyword>
<gene>
    <name evidence="1" type="ORF">MES5069_680081</name>
</gene>
<proteinExistence type="predicted"/>
<dbReference type="Proteomes" id="UP001153050">
    <property type="component" value="Unassembled WGS sequence"/>
</dbReference>
<sequence length="431" mass="47926">MTLFNGMLCAVGDKRGCDGVKIAQDADKIAQDADGRWWRSKDHIGQIDTDDQSSFSTDQALGVYLYLVQTGDKPAFARWLNWIKRNPHVYGPQPSYCTHKECLFKALDCPLLVTVAAGFDMARDALEVCSSYGVAQFPDPGELKAKFEKARDEIYSITVDYVQLIDELAGRIGLPPGLPNVEEAYEALGDLEGAAYEALDAYAHEYEKFLNSTVAELSSKQAQAIVKANAGLNESKSMHLAGVAILLLRNMGYDGQDLSDAAAMLSYRRKFNPFYEYLENGPSGVWASESVKKCPSKETPSRTRLQWFPERDEGPQGDSRKLAWEESMYWDCIFLMKLNIRKDQPVIRPGKISMGNAPFLADLTGRFDGILTAMEDLRSLLVGNIADVTNRLGRLPVVPPQIQDYCQHNPCPLDPVGAVENFCAHNKCPKF</sequence>
<organism evidence="1 2">
    <name type="scientific">Mesorhizobium escarrei</name>
    <dbReference type="NCBI Taxonomy" id="666018"/>
    <lineage>
        <taxon>Bacteria</taxon>
        <taxon>Pseudomonadati</taxon>
        <taxon>Pseudomonadota</taxon>
        <taxon>Alphaproteobacteria</taxon>
        <taxon>Hyphomicrobiales</taxon>
        <taxon>Phyllobacteriaceae</taxon>
        <taxon>Mesorhizobium</taxon>
    </lineage>
</organism>
<name>A0ABN8KFU7_9HYPH</name>
<protein>
    <submittedName>
        <fullName evidence="1">Uncharacterized protein</fullName>
    </submittedName>
</protein>
<accession>A0ABN8KFU7</accession>
<evidence type="ECO:0000313" key="1">
    <source>
        <dbReference type="EMBL" id="CAH2408376.1"/>
    </source>
</evidence>
<reference evidence="1 2" key="1">
    <citation type="submission" date="2022-03" db="EMBL/GenBank/DDBJ databases">
        <authorList>
            <person name="Brunel B."/>
        </authorList>
    </citation>
    <scope>NUCLEOTIDE SEQUENCE [LARGE SCALE GENOMIC DNA]</scope>
    <source>
        <strain evidence="1">STM5069sample</strain>
    </source>
</reference>
<comment type="caution">
    <text evidence="1">The sequence shown here is derived from an EMBL/GenBank/DDBJ whole genome shotgun (WGS) entry which is preliminary data.</text>
</comment>
<dbReference type="RefSeq" id="WP_254021639.1">
    <property type="nucleotide sequence ID" value="NZ_CAKXZT010000166.1"/>
</dbReference>
<evidence type="ECO:0000313" key="2">
    <source>
        <dbReference type="Proteomes" id="UP001153050"/>
    </source>
</evidence>
<dbReference type="EMBL" id="CAKXZT010000166">
    <property type="protein sequence ID" value="CAH2408376.1"/>
    <property type="molecule type" value="Genomic_DNA"/>
</dbReference>